<evidence type="ECO:0000256" key="3">
    <source>
        <dbReference type="ARBA" id="ARBA00022475"/>
    </source>
</evidence>
<dbReference type="Ensembl" id="ENSNPET00000005462.1">
    <property type="protein sequence ID" value="ENSNPEP00000005330.1"/>
    <property type="gene ID" value="ENSNPEG00000004031.1"/>
</dbReference>
<organism evidence="10 11">
    <name type="scientific">Nothoprocta perdicaria</name>
    <name type="common">Chilean tinamou</name>
    <name type="synonym">Crypturus perdicarius</name>
    <dbReference type="NCBI Taxonomy" id="30464"/>
    <lineage>
        <taxon>Eukaryota</taxon>
        <taxon>Metazoa</taxon>
        <taxon>Chordata</taxon>
        <taxon>Craniata</taxon>
        <taxon>Vertebrata</taxon>
        <taxon>Euteleostomi</taxon>
        <taxon>Archelosauria</taxon>
        <taxon>Archosauria</taxon>
        <taxon>Dinosauria</taxon>
        <taxon>Saurischia</taxon>
        <taxon>Theropoda</taxon>
        <taxon>Coelurosauria</taxon>
        <taxon>Aves</taxon>
        <taxon>Palaeognathae</taxon>
        <taxon>Tinamiformes</taxon>
        <taxon>Tinamidae</taxon>
        <taxon>Nothoprocta</taxon>
    </lineage>
</organism>
<comment type="catalytic activity">
    <reaction evidence="8">
        <text>a 1,2-diacyl-sn-glycero-3-phospho-L-serine(in) = a 1,2-diacyl-sn-glycero-3-phospho-L-serine(out)</text>
        <dbReference type="Rhea" id="RHEA:38663"/>
        <dbReference type="ChEBI" id="CHEBI:57262"/>
    </reaction>
</comment>
<sequence>AVALLAGRYLRSSVPSRFGSRGPVSLGVGYRCVRALRLAWQLCRAPAASEQQRRRLAFLAHDISLLRLFEAFVENAPQLALLLYAVLRSQAAEPAQGVGICTAALCVTWSLLDYHQALRSFLQDKHELSLRSSFVYFLWNLLLLCPRILALALFALWWPYGVAVHFPLVWLAMFLWVTMQGTDLMESPGPEQLYRAVVAVILYFSWFNVAEGRTLGRSVIYHSFMLVDSMLLAAPWLCCHPSADEHPYLIPVVLAALPCYLLGLGVRLVYYKWLHPNVRAQRPGAADEVDAGAVAEGLQGSAPALVNRRMQRLAQAHFSVSLWGERSPRDGAAATDTVL</sequence>
<evidence type="ECO:0000256" key="9">
    <source>
        <dbReference type="RuleBase" id="RU910716"/>
    </source>
</evidence>
<reference evidence="10" key="1">
    <citation type="submission" date="2025-08" db="UniProtKB">
        <authorList>
            <consortium name="Ensembl"/>
        </authorList>
    </citation>
    <scope>IDENTIFICATION</scope>
</reference>
<evidence type="ECO:0000313" key="11">
    <source>
        <dbReference type="Proteomes" id="UP000694420"/>
    </source>
</evidence>
<evidence type="ECO:0000256" key="4">
    <source>
        <dbReference type="ARBA" id="ARBA00022692"/>
    </source>
</evidence>
<dbReference type="InterPro" id="IPR018629">
    <property type="entry name" value="XK-rel"/>
</dbReference>
<evidence type="ECO:0000256" key="8">
    <source>
        <dbReference type="ARBA" id="ARBA00024479"/>
    </source>
</evidence>
<evidence type="ECO:0000256" key="1">
    <source>
        <dbReference type="ARBA" id="ARBA00004651"/>
    </source>
</evidence>
<accession>A0A8C6YUD5</accession>
<keyword evidence="3" id="KW-1003">Cell membrane</keyword>
<dbReference type="InterPro" id="IPR050895">
    <property type="entry name" value="XK-related_scramblase"/>
</dbReference>
<proteinExistence type="inferred from homology"/>
<protein>
    <recommendedName>
        <fullName evidence="9">XK-related protein</fullName>
    </recommendedName>
</protein>
<evidence type="ECO:0000256" key="7">
    <source>
        <dbReference type="ARBA" id="ARBA00023136"/>
    </source>
</evidence>
<dbReference type="PANTHER" id="PTHR16024">
    <property type="entry name" value="XK-RELATED PROTEIN"/>
    <property type="match status" value="1"/>
</dbReference>
<evidence type="ECO:0000313" key="10">
    <source>
        <dbReference type="Ensembl" id="ENSNPEP00000005330.1"/>
    </source>
</evidence>
<feature type="transmembrane region" description="Helical" evidence="9">
    <location>
        <begin position="249"/>
        <end position="270"/>
    </location>
</feature>
<dbReference type="GO" id="GO:0043652">
    <property type="term" value="P:engulfment of apoptotic cell"/>
    <property type="evidence" value="ECO:0007669"/>
    <property type="project" value="TreeGrafter"/>
</dbReference>
<feature type="transmembrane region" description="Helical" evidence="9">
    <location>
        <begin position="193"/>
        <end position="210"/>
    </location>
</feature>
<dbReference type="Pfam" id="PF09815">
    <property type="entry name" value="XK-related"/>
    <property type="match status" value="1"/>
</dbReference>
<dbReference type="AlphaFoldDB" id="A0A8C6YUD5"/>
<dbReference type="GO" id="GO:0070782">
    <property type="term" value="P:phosphatidylserine exposure on apoptotic cell surface"/>
    <property type="evidence" value="ECO:0007669"/>
    <property type="project" value="TreeGrafter"/>
</dbReference>
<evidence type="ECO:0000256" key="5">
    <source>
        <dbReference type="ARBA" id="ARBA00022703"/>
    </source>
</evidence>
<dbReference type="GO" id="GO:1902742">
    <property type="term" value="P:apoptotic process involved in development"/>
    <property type="evidence" value="ECO:0007669"/>
    <property type="project" value="TreeGrafter"/>
</dbReference>
<dbReference type="Proteomes" id="UP000694420">
    <property type="component" value="Unplaced"/>
</dbReference>
<keyword evidence="4 9" id="KW-0812">Transmembrane</keyword>
<keyword evidence="5" id="KW-0053">Apoptosis</keyword>
<reference evidence="10" key="2">
    <citation type="submission" date="2025-09" db="UniProtKB">
        <authorList>
            <consortium name="Ensembl"/>
        </authorList>
    </citation>
    <scope>IDENTIFICATION</scope>
</reference>
<feature type="transmembrane region" description="Helical" evidence="9">
    <location>
        <begin position="162"/>
        <end position="181"/>
    </location>
</feature>
<feature type="transmembrane region" description="Helical" evidence="9">
    <location>
        <begin position="134"/>
        <end position="155"/>
    </location>
</feature>
<comment type="similarity">
    <text evidence="2 9">Belongs to the XK family.</text>
</comment>
<keyword evidence="6 9" id="KW-1133">Transmembrane helix</keyword>
<dbReference type="GO" id="GO:0005886">
    <property type="term" value="C:plasma membrane"/>
    <property type="evidence" value="ECO:0007669"/>
    <property type="project" value="UniProtKB-SubCell"/>
</dbReference>
<gene>
    <name evidence="10" type="primary">XKR8</name>
</gene>
<dbReference type="PANTHER" id="PTHR16024:SF8">
    <property type="entry name" value="XK-RELATED PROTEIN 8"/>
    <property type="match status" value="1"/>
</dbReference>
<name>A0A8C6YUD5_NOTPE</name>
<keyword evidence="7 9" id="KW-0472">Membrane</keyword>
<feature type="transmembrane region" description="Helical" evidence="9">
    <location>
        <begin position="219"/>
        <end position="237"/>
    </location>
</feature>
<evidence type="ECO:0000256" key="2">
    <source>
        <dbReference type="ARBA" id="ARBA00008789"/>
    </source>
</evidence>
<evidence type="ECO:0000256" key="6">
    <source>
        <dbReference type="ARBA" id="ARBA00022989"/>
    </source>
</evidence>
<comment type="subcellular location">
    <subcellularLocation>
        <location evidence="1">Cell membrane</location>
        <topology evidence="1">Multi-pass membrane protein</topology>
    </subcellularLocation>
    <subcellularLocation>
        <location evidence="9">Membrane</location>
        <topology evidence="9">Multi-pass membrane protein</topology>
    </subcellularLocation>
</comment>
<keyword evidence="11" id="KW-1185">Reference proteome</keyword>